<proteinExistence type="inferred from homology"/>
<dbReference type="PANTHER" id="PTHR11487:SF0">
    <property type="entry name" value="S-ACYL FATTY ACID SYNTHASE THIOESTERASE, MEDIUM CHAIN"/>
    <property type="match status" value="1"/>
</dbReference>
<feature type="domain" description="Thioesterase" evidence="2">
    <location>
        <begin position="23"/>
        <end position="244"/>
    </location>
</feature>
<dbReference type="OrthoDB" id="8480037at2"/>
<dbReference type="Proteomes" id="UP000277671">
    <property type="component" value="Unassembled WGS sequence"/>
</dbReference>
<dbReference type="InterPro" id="IPR001031">
    <property type="entry name" value="Thioesterase"/>
</dbReference>
<evidence type="ECO:0000313" key="3">
    <source>
        <dbReference type="EMBL" id="RKR86481.1"/>
    </source>
</evidence>
<dbReference type="AlphaFoldDB" id="A0A495JCM1"/>
<evidence type="ECO:0000259" key="2">
    <source>
        <dbReference type="Pfam" id="PF00975"/>
    </source>
</evidence>
<dbReference type="EMBL" id="RBKT01000001">
    <property type="protein sequence ID" value="RKR86481.1"/>
    <property type="molecule type" value="Genomic_DNA"/>
</dbReference>
<sequence>MSAGGTPDLCFRAVRPHPAPAVRLVCFPHAGGTANFFRPWAVLVPDGVEVLAAKYPARETRFLDEPAQTMAELVDELAAASAGLFDTTVAFFGHSMGASVAYELSIRLRERHGVGPDALFVSGRGGPGRERRPGLAEAGDDELVDAVLELGGTDATVLRDPALRDLVLPAIRADYRLLDRYTAHRPDERSTLDVPVTAYHGSDDTDIVDAVGAWSATTRSTFRARSFPGGHFYLVGAAGDLVRDLLQHLPIATATKRKGLS</sequence>
<keyword evidence="4" id="KW-1185">Reference proteome</keyword>
<comment type="caution">
    <text evidence="3">The sequence shown here is derived from an EMBL/GenBank/DDBJ whole genome shotgun (WGS) entry which is preliminary data.</text>
</comment>
<dbReference type="SUPFAM" id="SSF53474">
    <property type="entry name" value="alpha/beta-Hydrolases"/>
    <property type="match status" value="1"/>
</dbReference>
<dbReference type="Gene3D" id="3.40.50.1820">
    <property type="entry name" value="alpha/beta hydrolase"/>
    <property type="match status" value="1"/>
</dbReference>
<accession>A0A495JCM1</accession>
<protein>
    <submittedName>
        <fullName evidence="3">Pyochelin biosynthetic protein PchC</fullName>
    </submittedName>
</protein>
<dbReference type="RefSeq" id="WP_121154519.1">
    <property type="nucleotide sequence ID" value="NZ_RBKT01000001.1"/>
</dbReference>
<dbReference type="Pfam" id="PF00975">
    <property type="entry name" value="Thioesterase"/>
    <property type="match status" value="1"/>
</dbReference>
<comment type="similarity">
    <text evidence="1">Belongs to the thioesterase family.</text>
</comment>
<dbReference type="PANTHER" id="PTHR11487">
    <property type="entry name" value="THIOESTERASE"/>
    <property type="match status" value="1"/>
</dbReference>
<dbReference type="InterPro" id="IPR012223">
    <property type="entry name" value="TEII"/>
</dbReference>
<dbReference type="InterPro" id="IPR029058">
    <property type="entry name" value="AB_hydrolase_fold"/>
</dbReference>
<gene>
    <name evidence="3" type="ORF">BDK92_0711</name>
</gene>
<evidence type="ECO:0000256" key="1">
    <source>
        <dbReference type="ARBA" id="ARBA00007169"/>
    </source>
</evidence>
<reference evidence="3 4" key="1">
    <citation type="submission" date="2018-10" db="EMBL/GenBank/DDBJ databases">
        <title>Sequencing the genomes of 1000 actinobacteria strains.</title>
        <authorList>
            <person name="Klenk H.-P."/>
        </authorList>
    </citation>
    <scope>NUCLEOTIDE SEQUENCE [LARGE SCALE GENOMIC DNA]</scope>
    <source>
        <strain evidence="3 4">DSM 45175</strain>
    </source>
</reference>
<name>A0A495JCM1_9ACTN</name>
<dbReference type="GO" id="GO:0008610">
    <property type="term" value="P:lipid biosynthetic process"/>
    <property type="evidence" value="ECO:0007669"/>
    <property type="project" value="TreeGrafter"/>
</dbReference>
<evidence type="ECO:0000313" key="4">
    <source>
        <dbReference type="Proteomes" id="UP000277671"/>
    </source>
</evidence>
<organism evidence="3 4">
    <name type="scientific">Micromonospora pisi</name>
    <dbReference type="NCBI Taxonomy" id="589240"/>
    <lineage>
        <taxon>Bacteria</taxon>
        <taxon>Bacillati</taxon>
        <taxon>Actinomycetota</taxon>
        <taxon>Actinomycetes</taxon>
        <taxon>Micromonosporales</taxon>
        <taxon>Micromonosporaceae</taxon>
        <taxon>Micromonospora</taxon>
    </lineage>
</organism>